<comment type="caution">
    <text evidence="4">The sequence shown here is derived from an EMBL/GenBank/DDBJ whole genome shotgun (WGS) entry which is preliminary data.</text>
</comment>
<dbReference type="SUPFAM" id="SSF53474">
    <property type="entry name" value="alpha/beta-Hydrolases"/>
    <property type="match status" value="1"/>
</dbReference>
<organism evidence="4 5">
    <name type="scientific">Nocardia puris</name>
    <dbReference type="NCBI Taxonomy" id="208602"/>
    <lineage>
        <taxon>Bacteria</taxon>
        <taxon>Bacillati</taxon>
        <taxon>Actinomycetota</taxon>
        <taxon>Actinomycetes</taxon>
        <taxon>Mycobacteriales</taxon>
        <taxon>Nocardiaceae</taxon>
        <taxon>Nocardia</taxon>
    </lineage>
</organism>
<dbReference type="Pfam" id="PF00561">
    <property type="entry name" value="Abhydrolase_1"/>
    <property type="match status" value="1"/>
</dbReference>
<evidence type="ECO:0000259" key="3">
    <source>
        <dbReference type="Pfam" id="PF00561"/>
    </source>
</evidence>
<keyword evidence="1 4" id="KW-0378">Hydrolase</keyword>
<dbReference type="Gene3D" id="3.40.50.1820">
    <property type="entry name" value="alpha/beta hydrolase"/>
    <property type="match status" value="1"/>
</dbReference>
<dbReference type="STRING" id="1210090.GCA_001613185_03165"/>
<evidence type="ECO:0000313" key="5">
    <source>
        <dbReference type="Proteomes" id="UP000252586"/>
    </source>
</evidence>
<dbReference type="GO" id="GO:0016787">
    <property type="term" value="F:hydrolase activity"/>
    <property type="evidence" value="ECO:0007669"/>
    <property type="project" value="UniProtKB-KW"/>
</dbReference>
<evidence type="ECO:0000256" key="1">
    <source>
        <dbReference type="ARBA" id="ARBA00022801"/>
    </source>
</evidence>
<dbReference type="PANTHER" id="PTHR43798:SF31">
    <property type="entry name" value="AB HYDROLASE SUPERFAMILY PROTEIN YCLE"/>
    <property type="match status" value="1"/>
</dbReference>
<dbReference type="Proteomes" id="UP000252586">
    <property type="component" value="Unassembled WGS sequence"/>
</dbReference>
<reference evidence="4 5" key="1">
    <citation type="submission" date="2018-06" db="EMBL/GenBank/DDBJ databases">
        <title>Genomic Encyclopedia of Type Strains, Phase IV (KMG-IV): sequencing the most valuable type-strain genomes for metagenomic binning, comparative biology and taxonomic classification.</title>
        <authorList>
            <person name="Goeker M."/>
        </authorList>
    </citation>
    <scope>NUCLEOTIDE SEQUENCE [LARGE SCALE GENOMIC DNA]</scope>
    <source>
        <strain evidence="4 5">DSM 44599</strain>
    </source>
</reference>
<dbReference type="InterPro" id="IPR050266">
    <property type="entry name" value="AB_hydrolase_sf"/>
</dbReference>
<dbReference type="EMBL" id="QNRE01000015">
    <property type="protein sequence ID" value="RBO85183.1"/>
    <property type="molecule type" value="Genomic_DNA"/>
</dbReference>
<feature type="region of interest" description="Disordered" evidence="2">
    <location>
        <begin position="104"/>
        <end position="143"/>
    </location>
</feature>
<gene>
    <name evidence="4" type="ORF">DFR74_11531</name>
</gene>
<name>A0A366D565_9NOCA</name>
<sequence>MSFITVGTENTTNIDLYYEDHGDGDPVVLIHGFPLDGRSWEKQQTALLEAGHRVITYDRRGFGESSQPTTGYDYDVFADDLATIIDTLHLENVSLVGFSMGHRRDRPLHQPLRQRAPAQGRVHRLSGTLADRQRRQPHRRGAV</sequence>
<dbReference type="AlphaFoldDB" id="A0A366D565"/>
<accession>A0A366D565</accession>
<protein>
    <submittedName>
        <fullName evidence="4">Alpha/beta hydrolase family protein</fullName>
    </submittedName>
</protein>
<dbReference type="PANTHER" id="PTHR43798">
    <property type="entry name" value="MONOACYLGLYCEROL LIPASE"/>
    <property type="match status" value="1"/>
</dbReference>
<proteinExistence type="predicted"/>
<dbReference type="InterPro" id="IPR029058">
    <property type="entry name" value="AB_hydrolase_fold"/>
</dbReference>
<dbReference type="InterPro" id="IPR000073">
    <property type="entry name" value="AB_hydrolase_1"/>
</dbReference>
<evidence type="ECO:0000313" key="4">
    <source>
        <dbReference type="EMBL" id="RBO85183.1"/>
    </source>
</evidence>
<keyword evidence="5" id="KW-1185">Reference proteome</keyword>
<feature type="domain" description="AB hydrolase-1" evidence="3">
    <location>
        <begin position="26"/>
        <end position="101"/>
    </location>
</feature>
<evidence type="ECO:0000256" key="2">
    <source>
        <dbReference type="SAM" id="MobiDB-lite"/>
    </source>
</evidence>
<dbReference type="GO" id="GO:0016020">
    <property type="term" value="C:membrane"/>
    <property type="evidence" value="ECO:0007669"/>
    <property type="project" value="TreeGrafter"/>
</dbReference>